<evidence type="ECO:0008006" key="4">
    <source>
        <dbReference type="Google" id="ProtNLM"/>
    </source>
</evidence>
<comment type="caution">
    <text evidence="2">The sequence shown here is derived from an EMBL/GenBank/DDBJ whole genome shotgun (WGS) entry which is preliminary data.</text>
</comment>
<accession>A0ABU3X4E7</accession>
<organism evidence="2 3">
    <name type="scientific">Alkalihalophilus lindianensis</name>
    <dbReference type="NCBI Taxonomy" id="1630542"/>
    <lineage>
        <taxon>Bacteria</taxon>
        <taxon>Bacillati</taxon>
        <taxon>Bacillota</taxon>
        <taxon>Bacilli</taxon>
        <taxon>Bacillales</taxon>
        <taxon>Bacillaceae</taxon>
        <taxon>Alkalihalophilus</taxon>
    </lineage>
</organism>
<keyword evidence="1" id="KW-0472">Membrane</keyword>
<protein>
    <recommendedName>
        <fullName evidence="4">Group-specific protein</fullName>
    </recommendedName>
</protein>
<keyword evidence="1" id="KW-1133">Transmembrane helix</keyword>
<proteinExistence type="predicted"/>
<dbReference type="Proteomes" id="UP001287282">
    <property type="component" value="Unassembled WGS sequence"/>
</dbReference>
<evidence type="ECO:0000256" key="1">
    <source>
        <dbReference type="SAM" id="Phobius"/>
    </source>
</evidence>
<reference evidence="2 3" key="1">
    <citation type="submission" date="2023-10" db="EMBL/GenBank/DDBJ databases">
        <title>Screening of Alkalihalobacillus lindianensis BZ-TG-R113 and Its Alleviation of Salt Stress on Rapeseed Growth.</title>
        <authorList>
            <person name="Zhao B."/>
            <person name="Guo T."/>
        </authorList>
    </citation>
    <scope>NUCLEOTIDE SEQUENCE [LARGE SCALE GENOMIC DNA]</scope>
    <source>
        <strain evidence="2 3">BZ-TG-R113</strain>
    </source>
</reference>
<name>A0ABU3X4E7_9BACI</name>
<keyword evidence="1" id="KW-0812">Transmembrane</keyword>
<evidence type="ECO:0000313" key="2">
    <source>
        <dbReference type="EMBL" id="MDV2682762.1"/>
    </source>
</evidence>
<keyword evidence="3" id="KW-1185">Reference proteome</keyword>
<sequence>METTHDKFILSIMCIIFPIIGVVLFLFLLGDKDKEKKKMGRRCLLMSIASLPIWMLIALTLKYIT</sequence>
<dbReference type="EMBL" id="JAWJBA010000001">
    <property type="protein sequence ID" value="MDV2682762.1"/>
    <property type="molecule type" value="Genomic_DNA"/>
</dbReference>
<evidence type="ECO:0000313" key="3">
    <source>
        <dbReference type="Proteomes" id="UP001287282"/>
    </source>
</evidence>
<dbReference type="RefSeq" id="WP_317120102.1">
    <property type="nucleotide sequence ID" value="NZ_JAWJBA010000001.1"/>
</dbReference>
<feature type="transmembrane region" description="Helical" evidence="1">
    <location>
        <begin position="42"/>
        <end position="64"/>
    </location>
</feature>
<feature type="transmembrane region" description="Helical" evidence="1">
    <location>
        <begin position="6"/>
        <end position="30"/>
    </location>
</feature>
<gene>
    <name evidence="2" type="ORF">RYX56_00085</name>
</gene>